<organism evidence="2 3">
    <name type="scientific">Cellulophaga tyrosinoxydans</name>
    <dbReference type="NCBI Taxonomy" id="504486"/>
    <lineage>
        <taxon>Bacteria</taxon>
        <taxon>Pseudomonadati</taxon>
        <taxon>Bacteroidota</taxon>
        <taxon>Flavobacteriia</taxon>
        <taxon>Flavobacteriales</taxon>
        <taxon>Flavobacteriaceae</taxon>
        <taxon>Cellulophaga</taxon>
    </lineage>
</organism>
<evidence type="ECO:0008006" key="4">
    <source>
        <dbReference type="Google" id="ProtNLM"/>
    </source>
</evidence>
<gene>
    <name evidence="2" type="ORF">SAMN05660703_0162</name>
</gene>
<keyword evidence="3" id="KW-1185">Reference proteome</keyword>
<dbReference type="STRING" id="504486.SAMN05660703_0162"/>
<feature type="transmembrane region" description="Helical" evidence="1">
    <location>
        <begin position="186"/>
        <end position="208"/>
    </location>
</feature>
<feature type="transmembrane region" description="Helical" evidence="1">
    <location>
        <begin position="156"/>
        <end position="174"/>
    </location>
</feature>
<dbReference type="Proteomes" id="UP000192360">
    <property type="component" value="Unassembled WGS sequence"/>
</dbReference>
<evidence type="ECO:0000313" key="2">
    <source>
        <dbReference type="EMBL" id="SMC32733.1"/>
    </source>
</evidence>
<feature type="transmembrane region" description="Helical" evidence="1">
    <location>
        <begin position="228"/>
        <end position="245"/>
    </location>
</feature>
<sequence>MYLGFLIATYSVIANDVIQTLGTFISSNSKIKWWYLWAFSGSILTITLLVGWHFHGGDVSYGRLSQIPLPDPLPWWYLLAPISLMVITRYGIPVSTTFMILSVFSSGQLIEKMILKSIFGYTLAFACALVLYLLIAKQFETRASLRLMNFKKQKPYWLVAQWFSTAFLWSQWLIQDFANIFVFLPRQLSIVELLISMAIILLIMAYIFKTKGGSIQKIVNQKSNTQHIRSATIIDLCYGVLLYVFTMLNNVPMSTTWTFIGILAGREIAIKYILEKKELKKTYSLIIKDLAKVNIGLIVSILIAYLIHFFKS</sequence>
<name>A0A1W1Y9A3_9FLAO</name>
<evidence type="ECO:0000313" key="3">
    <source>
        <dbReference type="Proteomes" id="UP000192360"/>
    </source>
</evidence>
<feature type="transmembrane region" description="Helical" evidence="1">
    <location>
        <begin position="33"/>
        <end position="54"/>
    </location>
</feature>
<evidence type="ECO:0000256" key="1">
    <source>
        <dbReference type="SAM" id="Phobius"/>
    </source>
</evidence>
<keyword evidence="1" id="KW-0472">Membrane</keyword>
<protein>
    <recommendedName>
        <fullName evidence="4">Phosphate/sulfate permease</fullName>
    </recommendedName>
</protein>
<accession>A0A1W1Y9A3</accession>
<feature type="transmembrane region" description="Helical" evidence="1">
    <location>
        <begin position="251"/>
        <end position="269"/>
    </location>
</feature>
<dbReference type="AlphaFoldDB" id="A0A1W1Y9A3"/>
<reference evidence="2 3" key="1">
    <citation type="submission" date="2017-04" db="EMBL/GenBank/DDBJ databases">
        <authorList>
            <person name="Afonso C.L."/>
            <person name="Miller P.J."/>
            <person name="Scott M.A."/>
            <person name="Spackman E."/>
            <person name="Goraichik I."/>
            <person name="Dimitrov K.M."/>
            <person name="Suarez D.L."/>
            <person name="Swayne D.E."/>
        </authorList>
    </citation>
    <scope>NUCLEOTIDE SEQUENCE [LARGE SCALE GENOMIC DNA]</scope>
    <source>
        <strain evidence="2 3">DSM 21164</strain>
    </source>
</reference>
<feature type="transmembrane region" description="Helical" evidence="1">
    <location>
        <begin position="113"/>
        <end position="135"/>
    </location>
</feature>
<keyword evidence="1" id="KW-1133">Transmembrane helix</keyword>
<feature type="transmembrane region" description="Helical" evidence="1">
    <location>
        <begin position="290"/>
        <end position="310"/>
    </location>
</feature>
<keyword evidence="1" id="KW-0812">Transmembrane</keyword>
<dbReference type="EMBL" id="FWXO01000001">
    <property type="protein sequence ID" value="SMC32733.1"/>
    <property type="molecule type" value="Genomic_DNA"/>
</dbReference>
<proteinExistence type="predicted"/>